<proteinExistence type="predicted"/>
<evidence type="ECO:0000313" key="6">
    <source>
        <dbReference type="Proteomes" id="UP000219565"/>
    </source>
</evidence>
<dbReference type="Gene3D" id="3.40.1410.10">
    <property type="entry name" value="Chorismate lyase-like"/>
    <property type="match status" value="1"/>
</dbReference>
<dbReference type="RefSeq" id="WP_067790936.1">
    <property type="nucleotide sequence ID" value="NZ_JAMTCV010000005.1"/>
</dbReference>
<gene>
    <name evidence="5" type="ORF">SAMN04244553_2919</name>
</gene>
<evidence type="ECO:0000259" key="4">
    <source>
        <dbReference type="PROSITE" id="PS50949"/>
    </source>
</evidence>
<dbReference type="GO" id="GO:0045892">
    <property type="term" value="P:negative regulation of DNA-templated transcription"/>
    <property type="evidence" value="ECO:0007669"/>
    <property type="project" value="TreeGrafter"/>
</dbReference>
<accession>A0A285L8P5</accession>
<evidence type="ECO:0000256" key="1">
    <source>
        <dbReference type="ARBA" id="ARBA00023015"/>
    </source>
</evidence>
<sequence length="248" mass="27215">MPDIEEVLPKYQQISGYIRDQIERGELAPGAEVPSERELAAAWKVARPTAAKALNTLRQQGLVESRRGSGTFVRGPDAVPLVRESAGRARQYGGMYAEREPIDILAAELVDGPEYVTTALGLEIGSEVIARRRLLHGENGDAELSTSWFAGDLADVADRLLDTQRLPGGTATYLEAVTGRRVASVFDQVSARMATNEERKRLRLARTSAVLVYRLTAIDADGVVLQFDEGVYPPESWLFRQEYSVPGV</sequence>
<dbReference type="Pfam" id="PF07702">
    <property type="entry name" value="UTRA"/>
    <property type="match status" value="1"/>
</dbReference>
<dbReference type="PANTHER" id="PTHR44846">
    <property type="entry name" value="MANNOSYL-D-GLYCERATE TRANSPORT/METABOLISM SYSTEM REPRESSOR MNGR-RELATED"/>
    <property type="match status" value="1"/>
</dbReference>
<dbReference type="CDD" id="cd07377">
    <property type="entry name" value="WHTH_GntR"/>
    <property type="match status" value="1"/>
</dbReference>
<dbReference type="PRINTS" id="PR00035">
    <property type="entry name" value="HTHGNTR"/>
</dbReference>
<keyword evidence="3" id="KW-0804">Transcription</keyword>
<dbReference type="SUPFAM" id="SSF64288">
    <property type="entry name" value="Chorismate lyase-like"/>
    <property type="match status" value="1"/>
</dbReference>
<organism evidence="5 6">
    <name type="scientific">Nocardia amikacinitolerans</name>
    <dbReference type="NCBI Taxonomy" id="756689"/>
    <lineage>
        <taxon>Bacteria</taxon>
        <taxon>Bacillati</taxon>
        <taxon>Actinomycetota</taxon>
        <taxon>Actinomycetes</taxon>
        <taxon>Mycobacteriales</taxon>
        <taxon>Nocardiaceae</taxon>
        <taxon>Nocardia</taxon>
    </lineage>
</organism>
<protein>
    <submittedName>
        <fullName evidence="5">GntR family transcriptional regulator</fullName>
    </submittedName>
</protein>
<evidence type="ECO:0000256" key="2">
    <source>
        <dbReference type="ARBA" id="ARBA00023125"/>
    </source>
</evidence>
<dbReference type="STRING" id="1379680.GCA_001612615_05756"/>
<keyword evidence="2" id="KW-0238">DNA-binding</keyword>
<dbReference type="InterPro" id="IPR036390">
    <property type="entry name" value="WH_DNA-bd_sf"/>
</dbReference>
<reference evidence="6" key="1">
    <citation type="submission" date="2017-09" db="EMBL/GenBank/DDBJ databases">
        <authorList>
            <person name="Varghese N."/>
            <person name="Submissions S."/>
        </authorList>
    </citation>
    <scope>NUCLEOTIDE SEQUENCE [LARGE SCALE GENOMIC DNA]</scope>
    <source>
        <strain evidence="6">DSM 45537</strain>
    </source>
</reference>
<keyword evidence="1" id="KW-0805">Transcription regulation</keyword>
<dbReference type="OrthoDB" id="9802328at2"/>
<dbReference type="Pfam" id="PF00392">
    <property type="entry name" value="GntR"/>
    <property type="match status" value="1"/>
</dbReference>
<dbReference type="SMART" id="SM00866">
    <property type="entry name" value="UTRA"/>
    <property type="match status" value="1"/>
</dbReference>
<dbReference type="GO" id="GO:0003700">
    <property type="term" value="F:DNA-binding transcription factor activity"/>
    <property type="evidence" value="ECO:0007669"/>
    <property type="project" value="InterPro"/>
</dbReference>
<evidence type="ECO:0000313" key="5">
    <source>
        <dbReference type="EMBL" id="SNY81329.1"/>
    </source>
</evidence>
<feature type="domain" description="HTH gntR-type" evidence="4">
    <location>
        <begin position="8"/>
        <end position="76"/>
    </location>
</feature>
<dbReference type="SUPFAM" id="SSF46785">
    <property type="entry name" value="Winged helix' DNA-binding domain"/>
    <property type="match status" value="1"/>
</dbReference>
<dbReference type="GO" id="GO:0003677">
    <property type="term" value="F:DNA binding"/>
    <property type="evidence" value="ECO:0007669"/>
    <property type="project" value="UniProtKB-KW"/>
</dbReference>
<evidence type="ECO:0000256" key="3">
    <source>
        <dbReference type="ARBA" id="ARBA00023163"/>
    </source>
</evidence>
<dbReference type="PANTHER" id="PTHR44846:SF17">
    <property type="entry name" value="GNTR-FAMILY TRANSCRIPTIONAL REGULATOR"/>
    <property type="match status" value="1"/>
</dbReference>
<dbReference type="InterPro" id="IPR011663">
    <property type="entry name" value="UTRA"/>
</dbReference>
<name>A0A285L8P5_9NOCA</name>
<dbReference type="AlphaFoldDB" id="A0A285L8P5"/>
<dbReference type="InterPro" id="IPR050679">
    <property type="entry name" value="Bact_HTH_transcr_reg"/>
</dbReference>
<dbReference type="InterPro" id="IPR000524">
    <property type="entry name" value="Tscrpt_reg_HTH_GntR"/>
</dbReference>
<dbReference type="InterPro" id="IPR028978">
    <property type="entry name" value="Chorismate_lyase_/UTRA_dom_sf"/>
</dbReference>
<keyword evidence="6" id="KW-1185">Reference proteome</keyword>
<dbReference type="Proteomes" id="UP000219565">
    <property type="component" value="Unassembled WGS sequence"/>
</dbReference>
<dbReference type="Gene3D" id="1.10.10.10">
    <property type="entry name" value="Winged helix-like DNA-binding domain superfamily/Winged helix DNA-binding domain"/>
    <property type="match status" value="1"/>
</dbReference>
<dbReference type="InterPro" id="IPR036388">
    <property type="entry name" value="WH-like_DNA-bd_sf"/>
</dbReference>
<dbReference type="EMBL" id="OBEG01000002">
    <property type="protein sequence ID" value="SNY81329.1"/>
    <property type="molecule type" value="Genomic_DNA"/>
</dbReference>
<dbReference type="PROSITE" id="PS50949">
    <property type="entry name" value="HTH_GNTR"/>
    <property type="match status" value="1"/>
</dbReference>
<dbReference type="SMART" id="SM00345">
    <property type="entry name" value="HTH_GNTR"/>
    <property type="match status" value="1"/>
</dbReference>